<proteinExistence type="predicted"/>
<accession>A0A426QG17</accession>
<dbReference type="EMBL" id="QZMU01000001">
    <property type="protein sequence ID" value="RRQ20695.1"/>
    <property type="molecule type" value="Genomic_DNA"/>
</dbReference>
<evidence type="ECO:0000313" key="1">
    <source>
        <dbReference type="EMBL" id="RRQ20695.1"/>
    </source>
</evidence>
<organism evidence="1 2">
    <name type="scientific">Thiohalobacter thiocyanaticus</name>
    <dbReference type="NCBI Taxonomy" id="585455"/>
    <lineage>
        <taxon>Bacteria</taxon>
        <taxon>Pseudomonadati</taxon>
        <taxon>Pseudomonadota</taxon>
        <taxon>Gammaproteobacteria</taxon>
        <taxon>Thiohalobacterales</taxon>
        <taxon>Thiohalobacteraceae</taxon>
        <taxon>Thiohalobacter</taxon>
    </lineage>
</organism>
<dbReference type="Pfam" id="PF06763">
    <property type="entry name" value="Minor_tail_Z"/>
    <property type="match status" value="1"/>
</dbReference>
<comment type="caution">
    <text evidence="1">The sequence shown here is derived from an EMBL/GenBank/DDBJ whole genome shotgun (WGS) entry which is preliminary data.</text>
</comment>
<evidence type="ECO:0008006" key="3">
    <source>
        <dbReference type="Google" id="ProtNLM"/>
    </source>
</evidence>
<dbReference type="InterPro" id="IPR010633">
    <property type="entry name" value="Phage_lambda_GpZ"/>
</dbReference>
<name>A0A426QG17_9GAMM</name>
<sequence>MASISIDGMNWDQRTRTLFEGLGALGPRRAIVVRRAQKRAATKAARYARRQLARVAASAIGVPQSTFITHRIRIRITEKELWEATVWVGEDPFPAHRLGTVRWNRRMTGARAGRRTFPGSFAHRAPEGPIFIRTGESPRIMTRGSHGGEVREPIDRLDIPFQEVVRANVPRISRETQRRYQRIMAQELNFELQKLLGKTDR</sequence>
<gene>
    <name evidence="1" type="ORF">D6C00_00980</name>
</gene>
<keyword evidence="2" id="KW-1185">Reference proteome</keyword>
<dbReference type="Proteomes" id="UP000287798">
    <property type="component" value="Unassembled WGS sequence"/>
</dbReference>
<dbReference type="OrthoDB" id="9086880at2"/>
<dbReference type="RefSeq" id="WP_125179908.1">
    <property type="nucleotide sequence ID" value="NZ_QZMU01000001.1"/>
</dbReference>
<reference evidence="1 2" key="1">
    <citation type="journal article" date="2010" name="Int. J. Syst. Evol. Microbiol.">
        <title>Thiohalobacter thiocyanaticus gen. nov., sp. nov., a moderately halophilic, sulfur-oxidizing gammaproteobacterium from hypersaline lakes, that utilizes thiocyanate.</title>
        <authorList>
            <person name="Sorokin D.Y."/>
            <person name="Kovaleva O.L."/>
            <person name="Tourova T.P."/>
            <person name="Muyzer G."/>
        </authorList>
    </citation>
    <scope>NUCLEOTIDE SEQUENCE [LARGE SCALE GENOMIC DNA]</scope>
    <source>
        <strain evidence="1 2">Hrh1</strain>
    </source>
</reference>
<evidence type="ECO:0000313" key="2">
    <source>
        <dbReference type="Proteomes" id="UP000287798"/>
    </source>
</evidence>
<protein>
    <recommendedName>
        <fullName evidence="3">Phage tail protein</fullName>
    </recommendedName>
</protein>
<dbReference type="AlphaFoldDB" id="A0A426QG17"/>